<feature type="transmembrane region" description="Helical" evidence="5">
    <location>
        <begin position="406"/>
        <end position="434"/>
    </location>
</feature>
<dbReference type="InterPro" id="IPR036513">
    <property type="entry name" value="STAS_dom_sf"/>
</dbReference>
<feature type="transmembrane region" description="Helical" evidence="5">
    <location>
        <begin position="50"/>
        <end position="68"/>
    </location>
</feature>
<comment type="subcellular location">
    <subcellularLocation>
        <location evidence="1">Membrane</location>
        <topology evidence="1">Multi-pass membrane protein</topology>
    </subcellularLocation>
</comment>
<organism evidence="7 8">
    <name type="scientific">Nonomuraea aridisoli</name>
    <dbReference type="NCBI Taxonomy" id="2070368"/>
    <lineage>
        <taxon>Bacteria</taxon>
        <taxon>Bacillati</taxon>
        <taxon>Actinomycetota</taxon>
        <taxon>Actinomycetes</taxon>
        <taxon>Streptosporangiales</taxon>
        <taxon>Streptosporangiaceae</taxon>
        <taxon>Nonomuraea</taxon>
    </lineage>
</organism>
<feature type="transmembrane region" description="Helical" evidence="5">
    <location>
        <begin position="224"/>
        <end position="243"/>
    </location>
</feature>
<evidence type="ECO:0000256" key="3">
    <source>
        <dbReference type="ARBA" id="ARBA00022989"/>
    </source>
</evidence>
<evidence type="ECO:0000256" key="2">
    <source>
        <dbReference type="ARBA" id="ARBA00022692"/>
    </source>
</evidence>
<evidence type="ECO:0000256" key="4">
    <source>
        <dbReference type="ARBA" id="ARBA00023136"/>
    </source>
</evidence>
<dbReference type="GO" id="GO:0055085">
    <property type="term" value="P:transmembrane transport"/>
    <property type="evidence" value="ECO:0007669"/>
    <property type="project" value="InterPro"/>
</dbReference>
<dbReference type="PROSITE" id="PS50801">
    <property type="entry name" value="STAS"/>
    <property type="match status" value="1"/>
</dbReference>
<feature type="transmembrane region" description="Helical" evidence="5">
    <location>
        <begin position="155"/>
        <end position="173"/>
    </location>
</feature>
<keyword evidence="3 5" id="KW-1133">Transmembrane helix</keyword>
<evidence type="ECO:0000256" key="5">
    <source>
        <dbReference type="SAM" id="Phobius"/>
    </source>
</evidence>
<dbReference type="SUPFAM" id="SSF52091">
    <property type="entry name" value="SpoIIaa-like"/>
    <property type="match status" value="1"/>
</dbReference>
<feature type="transmembrane region" description="Helical" evidence="5">
    <location>
        <begin position="104"/>
        <end position="120"/>
    </location>
</feature>
<dbReference type="InterPro" id="IPR011547">
    <property type="entry name" value="SLC26A/SulP_dom"/>
</dbReference>
<feature type="transmembrane region" description="Helical" evidence="5">
    <location>
        <begin position="126"/>
        <end position="143"/>
    </location>
</feature>
<dbReference type="Pfam" id="PF01740">
    <property type="entry name" value="STAS"/>
    <property type="match status" value="1"/>
</dbReference>
<keyword evidence="8" id="KW-1185">Reference proteome</keyword>
<dbReference type="Proteomes" id="UP000249304">
    <property type="component" value="Unassembled WGS sequence"/>
</dbReference>
<feature type="domain" description="STAS" evidence="6">
    <location>
        <begin position="462"/>
        <end position="574"/>
    </location>
</feature>
<keyword evidence="4 5" id="KW-0472">Membrane</keyword>
<sequence>MTISRASSGPGLATNQGSVAGGEAAGVSWSAVPGWAALRGYRRAWLRPDLLAALSLWAVLVPQAFAYAQLAGLPAASGLYTALGAMIGYAFFGGSRLLNVGPESSVAIVVAGALATVPGSEHPVMAAQLALLIAVFLMIGYVARAGVLMRLLSTPVLTGYLAGSGVVIIASQLSKATGISASGTPVAKAVAVLLSLSDVNVWALGCALLTAAGVLLIGHYAPRLPGPLIVLIVATAAVALAGLDDRLDVLGPAVGGLPMPSLPWTGLTNPLAGTVQLIGPALSIALLVYASSVLTARAMAAKEGKDVDAQQEFLGLAAANAAAGLLGGFPANGSDSRSALLAGSGARTRMAGLGAAAAVVLTLLVLMPLIRDMPQAALGAVIILTAARLVDLAALRRLWRIHRTDFVLAALTALGVLAFGVLQGIVVGVVVSLLEVLRRAVMPYTAVLGRTGEEHAYRDVAHHRDAETLPGLVVYRFDAPLFFANADVLRTELQRLVTDADPPVRQIVVDAEAVYDMDTTGAEVLHRVVDDCDRAGVGLALARTRTSVRALMHDTGLHQRIRLYDRVAEAVAAYRTEHPELQPVVRPAHPHRRSVLDRLRALLATRRSGT</sequence>
<feature type="transmembrane region" description="Helical" evidence="5">
    <location>
        <begin position="277"/>
        <end position="296"/>
    </location>
</feature>
<dbReference type="OrthoDB" id="9769739at2"/>
<gene>
    <name evidence="7" type="ORF">C1J01_10915</name>
</gene>
<name>A0A2W2ET65_9ACTN</name>
<dbReference type="PANTHER" id="PTHR11814">
    <property type="entry name" value="SULFATE TRANSPORTER"/>
    <property type="match status" value="1"/>
</dbReference>
<dbReference type="Pfam" id="PF00916">
    <property type="entry name" value="Sulfate_transp"/>
    <property type="match status" value="1"/>
</dbReference>
<proteinExistence type="predicted"/>
<evidence type="ECO:0000313" key="7">
    <source>
        <dbReference type="EMBL" id="PZG19939.1"/>
    </source>
</evidence>
<dbReference type="InterPro" id="IPR001902">
    <property type="entry name" value="SLC26A/SulP_fam"/>
</dbReference>
<evidence type="ECO:0000313" key="8">
    <source>
        <dbReference type="Proteomes" id="UP000249304"/>
    </source>
</evidence>
<evidence type="ECO:0000256" key="1">
    <source>
        <dbReference type="ARBA" id="ARBA00004141"/>
    </source>
</evidence>
<dbReference type="CDD" id="cd07042">
    <property type="entry name" value="STAS_SulP_like_sulfate_transporter"/>
    <property type="match status" value="1"/>
</dbReference>
<reference evidence="7 8" key="1">
    <citation type="submission" date="2018-01" db="EMBL/GenBank/DDBJ databases">
        <title>Draft genome sequence of Nonomuraea sp. KC333.</title>
        <authorList>
            <person name="Sahin N."/>
            <person name="Saygin H."/>
            <person name="Ay H."/>
        </authorList>
    </citation>
    <scope>NUCLEOTIDE SEQUENCE [LARGE SCALE GENOMIC DNA]</scope>
    <source>
        <strain evidence="7 8">KC333</strain>
    </source>
</reference>
<dbReference type="AlphaFoldDB" id="A0A2W2ET65"/>
<feature type="transmembrane region" description="Helical" evidence="5">
    <location>
        <begin position="74"/>
        <end position="92"/>
    </location>
</feature>
<dbReference type="EMBL" id="POUD01000032">
    <property type="protein sequence ID" value="PZG19939.1"/>
    <property type="molecule type" value="Genomic_DNA"/>
</dbReference>
<dbReference type="InterPro" id="IPR002645">
    <property type="entry name" value="STAS_dom"/>
</dbReference>
<keyword evidence="2 5" id="KW-0812">Transmembrane</keyword>
<comment type="caution">
    <text evidence="7">The sequence shown here is derived from an EMBL/GenBank/DDBJ whole genome shotgun (WGS) entry which is preliminary data.</text>
</comment>
<dbReference type="Gene3D" id="3.30.750.24">
    <property type="entry name" value="STAS domain"/>
    <property type="match status" value="1"/>
</dbReference>
<accession>A0A2W2ET65</accession>
<evidence type="ECO:0000259" key="6">
    <source>
        <dbReference type="PROSITE" id="PS50801"/>
    </source>
</evidence>
<feature type="transmembrane region" description="Helical" evidence="5">
    <location>
        <begin position="376"/>
        <end position="394"/>
    </location>
</feature>
<protein>
    <submittedName>
        <fullName evidence="7">Sulfate permease</fullName>
    </submittedName>
</protein>
<feature type="transmembrane region" description="Helical" evidence="5">
    <location>
        <begin position="350"/>
        <end position="370"/>
    </location>
</feature>
<feature type="transmembrane region" description="Helical" evidence="5">
    <location>
        <begin position="199"/>
        <end position="217"/>
    </location>
</feature>
<dbReference type="GO" id="GO:0016020">
    <property type="term" value="C:membrane"/>
    <property type="evidence" value="ECO:0007669"/>
    <property type="project" value="UniProtKB-SubCell"/>
</dbReference>